<accession>A0ABD3RWX8</accession>
<gene>
    <name evidence="2" type="ORF">ACHAXA_002214</name>
</gene>
<dbReference type="Proteomes" id="UP001530377">
    <property type="component" value="Unassembled WGS sequence"/>
</dbReference>
<dbReference type="AlphaFoldDB" id="A0ABD3RWX8"/>
<keyword evidence="3" id="KW-1185">Reference proteome</keyword>
<keyword evidence="1" id="KW-0472">Membrane</keyword>
<dbReference type="EMBL" id="JALLPB020000135">
    <property type="protein sequence ID" value="KAL3816728.1"/>
    <property type="molecule type" value="Genomic_DNA"/>
</dbReference>
<reference evidence="2 3" key="1">
    <citation type="submission" date="2024-10" db="EMBL/GenBank/DDBJ databases">
        <title>Updated reference genomes for cyclostephanoid diatoms.</title>
        <authorList>
            <person name="Roberts W.R."/>
            <person name="Alverson A.J."/>
        </authorList>
    </citation>
    <scope>NUCLEOTIDE SEQUENCE [LARGE SCALE GENOMIC DNA]</scope>
    <source>
        <strain evidence="2 3">AJA228-03</strain>
    </source>
</reference>
<evidence type="ECO:0000313" key="2">
    <source>
        <dbReference type="EMBL" id="KAL3816728.1"/>
    </source>
</evidence>
<evidence type="ECO:0000313" key="3">
    <source>
        <dbReference type="Proteomes" id="UP001530377"/>
    </source>
</evidence>
<name>A0ABD3RWX8_9STRA</name>
<comment type="caution">
    <text evidence="2">The sequence shown here is derived from an EMBL/GenBank/DDBJ whole genome shotgun (WGS) entry which is preliminary data.</text>
</comment>
<sequence>MGAAAAVRHPLLSRRPRPGEFIAITIFSSLLITYFAYVSSWTNNTFASSSSSALVSHVPRMEGGNFVYPPVVFGHVHMTKTAGSEINGVLSQRFDRVCGHKGYSYDAHSVSERTGGGYENITDSIAKSHPGFHRARVPLSVMNEIGYHDCDWVSHEAPKHLWNELADQIRPWPLELHVPCREPIGHLMSQCNHLNRNFQCKDANLTKAVRSCLLDIGRYSDSMGLHENITVKCFDPIPIENYVKYMSHYLQPRRIAAPYVHIESNPRPRDKTKECIWNRPDSFKQEVLNIMMKIPYYRFCSRCMGSNDDLLAIKP</sequence>
<organism evidence="2 3">
    <name type="scientific">Cyclostephanos tholiformis</name>
    <dbReference type="NCBI Taxonomy" id="382380"/>
    <lineage>
        <taxon>Eukaryota</taxon>
        <taxon>Sar</taxon>
        <taxon>Stramenopiles</taxon>
        <taxon>Ochrophyta</taxon>
        <taxon>Bacillariophyta</taxon>
        <taxon>Coscinodiscophyceae</taxon>
        <taxon>Thalassiosirophycidae</taxon>
        <taxon>Stephanodiscales</taxon>
        <taxon>Stephanodiscaceae</taxon>
        <taxon>Cyclostephanos</taxon>
    </lineage>
</organism>
<keyword evidence="1" id="KW-1133">Transmembrane helix</keyword>
<proteinExistence type="predicted"/>
<evidence type="ECO:0000256" key="1">
    <source>
        <dbReference type="SAM" id="Phobius"/>
    </source>
</evidence>
<feature type="transmembrane region" description="Helical" evidence="1">
    <location>
        <begin position="21"/>
        <end position="41"/>
    </location>
</feature>
<protein>
    <submittedName>
        <fullName evidence="2">Uncharacterized protein</fullName>
    </submittedName>
</protein>
<keyword evidence="1" id="KW-0812">Transmembrane</keyword>